<dbReference type="EMBL" id="NRGQ01000007">
    <property type="protein sequence ID" value="PCC43330.1"/>
    <property type="molecule type" value="Genomic_DNA"/>
</dbReference>
<accession>A0A2H1I9I7</accession>
<evidence type="ECO:0000313" key="5">
    <source>
        <dbReference type="EMBL" id="PCC17129.1"/>
    </source>
</evidence>
<dbReference type="PATRIC" id="fig|1703.10.peg.2674"/>
<protein>
    <submittedName>
        <fullName evidence="2">Uncharacterized protein</fullName>
    </submittedName>
</protein>
<evidence type="ECO:0000313" key="12">
    <source>
        <dbReference type="EMBL" id="SMX92317.1"/>
    </source>
</evidence>
<evidence type="ECO:0000313" key="20">
    <source>
        <dbReference type="Proteomes" id="UP000234327"/>
    </source>
</evidence>
<dbReference type="EMBL" id="NRHA01000007">
    <property type="protein sequence ID" value="PCC54738.1"/>
    <property type="molecule type" value="Genomic_DNA"/>
</dbReference>
<evidence type="ECO:0000313" key="23">
    <source>
        <dbReference type="Proteomes" id="UP000283000"/>
    </source>
</evidence>
<dbReference type="EMBL" id="FXZB01000006">
    <property type="protein sequence ID" value="SMX71776.1"/>
    <property type="molecule type" value="Genomic_DNA"/>
</dbReference>
<evidence type="ECO:0000256" key="1">
    <source>
        <dbReference type="SAM" id="Phobius"/>
    </source>
</evidence>
<dbReference type="EMBL" id="NRGP01000004">
    <property type="protein sequence ID" value="PCC47956.1"/>
    <property type="molecule type" value="Genomic_DNA"/>
</dbReference>
<dbReference type="Proteomes" id="UP000234289">
    <property type="component" value="Unassembled WGS sequence"/>
</dbReference>
<dbReference type="EMBL" id="CP017150">
    <property type="protein sequence ID" value="AOP54297.1"/>
    <property type="molecule type" value="Genomic_DNA"/>
</dbReference>
<dbReference type="GeneID" id="89222758"/>
<dbReference type="RefSeq" id="WP_009885109.1">
    <property type="nucleotide sequence ID" value="NZ_AAGP01000048.1"/>
</dbReference>
<accession>A0A2A3ZT58</accession>
<accession>A0A1D7W5H1</accession>
<reference evidence="13" key="2">
    <citation type="submission" date="2016-09" db="EMBL/GenBank/DDBJ databases">
        <title>Complete Genome Sequence of Brevibacterium linens SMQ-1335.</title>
        <authorList>
            <person name="de Melo A.G."/>
            <person name="Labrie S.J."/>
            <person name="Dumaresq J."/>
            <person name="Roberts R.J."/>
            <person name="Tremblay D.M."/>
            <person name="Moineau S."/>
        </authorList>
    </citation>
    <scope>NUCLEOTIDE SEQUENCE [LARGE SCALE GENOMIC DNA]</scope>
    <source>
        <strain evidence="13">SMQ-1335</strain>
    </source>
</reference>
<evidence type="ECO:0000313" key="15">
    <source>
        <dbReference type="Proteomes" id="UP000217720"/>
    </source>
</evidence>
<evidence type="ECO:0000313" key="13">
    <source>
        <dbReference type="Proteomes" id="UP000094793"/>
    </source>
</evidence>
<dbReference type="EMBL" id="CP025334">
    <property type="protein sequence ID" value="AZT97880.1"/>
    <property type="molecule type" value="Genomic_DNA"/>
</dbReference>
<dbReference type="Proteomes" id="UP000094793">
    <property type="component" value="Chromosome"/>
</dbReference>
<dbReference type="AlphaFoldDB" id="A0A1D7W5H1"/>
<organism evidence="2 13">
    <name type="scientific">Brevibacterium aurantiacum</name>
    <dbReference type="NCBI Taxonomy" id="273384"/>
    <lineage>
        <taxon>Bacteria</taxon>
        <taxon>Bacillati</taxon>
        <taxon>Actinomycetota</taxon>
        <taxon>Actinomycetes</taxon>
        <taxon>Micrococcales</taxon>
        <taxon>Brevibacteriaceae</taxon>
        <taxon>Brevibacterium</taxon>
    </lineage>
</organism>
<evidence type="ECO:0000313" key="3">
    <source>
        <dbReference type="EMBL" id="AZT94073.1"/>
    </source>
</evidence>
<evidence type="ECO:0000313" key="10">
    <source>
        <dbReference type="EMBL" id="SMX71776.1"/>
    </source>
</evidence>
<evidence type="ECO:0000313" key="7">
    <source>
        <dbReference type="EMBL" id="PCC47956.1"/>
    </source>
</evidence>
<sequence>MSSETTKTQELIRHLKNPTTKQKPLIRKGVDKVVFFTAGVLAVGFVVWGFLSPDSLGAVAGTLLTGVMDNFG</sequence>
<evidence type="ECO:0000313" key="16">
    <source>
        <dbReference type="Proteomes" id="UP000217881"/>
    </source>
</evidence>
<reference evidence="14 15" key="3">
    <citation type="journal article" date="2017" name="Elife">
        <title>Extensive horizontal gene transfer in cheese-associated bacteria.</title>
        <authorList>
            <person name="Bonham K.S."/>
            <person name="Wolfe B.E."/>
            <person name="Dutton R.J."/>
        </authorList>
    </citation>
    <scope>NUCLEOTIDE SEQUENCE [LARGE SCALE GENOMIC DNA]</scope>
    <source>
        <strain evidence="9 16">738_8</strain>
        <strain evidence="8 15">900_6</strain>
        <strain evidence="7 14">947_7</strain>
        <strain evidence="6 18">962_8</strain>
        <strain evidence="5 17">JB5</strain>
    </source>
</reference>
<dbReference type="EMBL" id="FXZG01000006">
    <property type="protein sequence ID" value="SMX77519.1"/>
    <property type="molecule type" value="Genomic_DNA"/>
</dbReference>
<dbReference type="EMBL" id="CP025330">
    <property type="protein sequence ID" value="AZT94073.1"/>
    <property type="molecule type" value="Genomic_DNA"/>
</dbReference>
<evidence type="ECO:0000313" key="6">
    <source>
        <dbReference type="EMBL" id="PCC43330.1"/>
    </source>
</evidence>
<proteinExistence type="predicted"/>
<evidence type="ECO:0000313" key="8">
    <source>
        <dbReference type="EMBL" id="PCC50081.1"/>
    </source>
</evidence>
<reference evidence="19 21" key="4">
    <citation type="submission" date="2017-03" db="EMBL/GenBank/DDBJ databases">
        <authorList>
            <person name="Monnet C."/>
        </authorList>
    </citation>
    <scope>NUCLEOTIDE SEQUENCE [LARGE SCALE GENOMIC DNA]</scope>
    <source>
        <strain evidence="21">ATCC 9175</strain>
        <strain evidence="19">CNRZ 920</strain>
    </source>
</reference>
<dbReference type="Proteomes" id="UP000217720">
    <property type="component" value="Unassembled WGS sequence"/>
</dbReference>
<evidence type="ECO:0000313" key="17">
    <source>
        <dbReference type="Proteomes" id="UP000218377"/>
    </source>
</evidence>
<reference evidence="10 20" key="5">
    <citation type="submission" date="2017-03" db="EMBL/GenBank/DDBJ databases">
        <authorList>
            <person name="Afonso C.L."/>
            <person name="Miller P.J."/>
            <person name="Scott M.A."/>
            <person name="Spackman E."/>
            <person name="Goraichik I."/>
            <person name="Dimitrov K.M."/>
            <person name="Suarez D.L."/>
            <person name="Swayne D.E."/>
        </authorList>
    </citation>
    <scope>NUCLEOTIDE SEQUENCE [LARGE SCALE GENOMIC DNA]</scope>
    <source>
        <strain evidence="12">6</strain>
        <strain evidence="20">6(3)</strain>
        <strain evidence="10">ATCC 9175</strain>
        <strain evidence="11">CNRZ 920</strain>
    </source>
</reference>
<reference evidence="22 23" key="7">
    <citation type="submission" date="2019-01" db="EMBL/GenBank/DDBJ databases">
        <title>Comparative genomic analysis of Brevibacterium aurantiacum sheds light on its evolution and its adaptation to smear-ripened cheeses.</title>
        <authorList>
            <person name="Moineau S."/>
        </authorList>
    </citation>
    <scope>NUCLEOTIDE SEQUENCE [LARGE SCALE GENOMIC DNA]</scope>
    <source>
        <strain evidence="3 23">SMQ-1417</strain>
        <strain evidence="4 22">SMQ-1420</strain>
    </source>
</reference>
<evidence type="ECO:0000313" key="11">
    <source>
        <dbReference type="EMBL" id="SMX77519.1"/>
    </source>
</evidence>
<dbReference type="Proteomes" id="UP000217881">
    <property type="component" value="Unassembled WGS sequence"/>
</dbReference>
<keyword evidence="1" id="KW-0472">Membrane</keyword>
<feature type="transmembrane region" description="Helical" evidence="1">
    <location>
        <begin position="33"/>
        <end position="51"/>
    </location>
</feature>
<keyword evidence="1" id="KW-0812">Transmembrane</keyword>
<evidence type="ECO:0000313" key="22">
    <source>
        <dbReference type="Proteomes" id="UP000282731"/>
    </source>
</evidence>
<reference evidence="2" key="1">
    <citation type="submission" date="2016-09" db="EMBL/GenBank/DDBJ databases">
        <title>Complete Genome Sequence of Brevibacterium aurantiacum SMQ-1335.</title>
        <authorList>
            <person name="de Melo A.G."/>
            <person name="Labrie S.J."/>
            <person name="Dumaresq J."/>
            <person name="Roberts R.J."/>
            <person name="Tremblay D.M."/>
            <person name="Moineau S."/>
        </authorList>
    </citation>
    <scope>NUCLEOTIDE SEQUENCE</scope>
    <source>
        <strain evidence="2">SMQ-1335</strain>
    </source>
</reference>
<gene>
    <name evidence="10" type="ORF">BAUR9175_01065</name>
    <name evidence="11" type="ORF">BAUR920_01309</name>
    <name evidence="12" type="ORF">BAURA63_02751</name>
    <name evidence="2" type="ORF">BLSMQ_2591</name>
    <name evidence="9" type="ORF">CIK59_04305</name>
    <name evidence="8" type="ORF">CIK62_10360</name>
    <name evidence="7" type="ORF">CIK64_03630</name>
    <name evidence="6" type="ORF">CIK65_08530</name>
    <name evidence="5" type="ORF">CIK79_01740</name>
    <name evidence="3" type="ORF">CXR23_13715</name>
    <name evidence="4" type="ORF">CXR27_13395</name>
</gene>
<evidence type="ECO:0000313" key="4">
    <source>
        <dbReference type="EMBL" id="AZT97880.1"/>
    </source>
</evidence>
<evidence type="ECO:0000313" key="18">
    <source>
        <dbReference type="Proteomes" id="UP000218620"/>
    </source>
</evidence>
<dbReference type="Proteomes" id="UP000217564">
    <property type="component" value="Unassembled WGS sequence"/>
</dbReference>
<keyword evidence="21" id="KW-1185">Reference proteome</keyword>
<evidence type="ECO:0000313" key="21">
    <source>
        <dbReference type="Proteomes" id="UP000234525"/>
    </source>
</evidence>
<dbReference type="EMBL" id="NRGO01000012">
    <property type="protein sequence ID" value="PCC50081.1"/>
    <property type="molecule type" value="Genomic_DNA"/>
</dbReference>
<dbReference type="Proteomes" id="UP000282731">
    <property type="component" value="Chromosome"/>
</dbReference>
<dbReference type="EMBL" id="NRGX01000001">
    <property type="protein sequence ID" value="PCC17129.1"/>
    <property type="molecule type" value="Genomic_DNA"/>
</dbReference>
<evidence type="ECO:0000313" key="14">
    <source>
        <dbReference type="Proteomes" id="UP000217564"/>
    </source>
</evidence>
<keyword evidence="1" id="KW-1133">Transmembrane helix</keyword>
<dbReference type="Proteomes" id="UP000218377">
    <property type="component" value="Unassembled WGS sequence"/>
</dbReference>
<name>A0A1D7W5H1_BREAU</name>
<dbReference type="Proteomes" id="UP000234327">
    <property type="component" value="Unassembled WGS sequence"/>
</dbReference>
<dbReference type="Proteomes" id="UP000234525">
    <property type="component" value="Unassembled WGS sequence"/>
</dbReference>
<reference evidence="22 23" key="6">
    <citation type="submission" date="2017-12" db="EMBL/GenBank/DDBJ databases">
        <authorList>
            <person name="Levesque S."/>
        </authorList>
    </citation>
    <scope>NUCLEOTIDE SEQUENCE [LARGE SCALE GENOMIC DNA]</scope>
    <source>
        <strain evidence="3 23">SMQ-1417</strain>
        <strain evidence="4 22">SMQ-1420</strain>
    </source>
</reference>
<evidence type="ECO:0000313" key="9">
    <source>
        <dbReference type="EMBL" id="PCC54738.1"/>
    </source>
</evidence>
<evidence type="ECO:0000313" key="19">
    <source>
        <dbReference type="Proteomes" id="UP000234289"/>
    </source>
</evidence>
<dbReference type="KEGG" id="blin:BLSMQ_2591"/>
<dbReference type="Proteomes" id="UP000218620">
    <property type="component" value="Unassembled WGS sequence"/>
</dbReference>
<dbReference type="Proteomes" id="UP000283000">
    <property type="component" value="Chromosome"/>
</dbReference>
<dbReference type="EMBL" id="FXYZ01000012">
    <property type="protein sequence ID" value="SMX92317.1"/>
    <property type="molecule type" value="Genomic_DNA"/>
</dbReference>
<evidence type="ECO:0000313" key="2">
    <source>
        <dbReference type="EMBL" id="AOP54297.1"/>
    </source>
</evidence>